<feature type="region of interest" description="Disordered" evidence="1">
    <location>
        <begin position="921"/>
        <end position="1012"/>
    </location>
</feature>
<feature type="compositionally biased region" description="Low complexity" evidence="1">
    <location>
        <begin position="23"/>
        <end position="61"/>
    </location>
</feature>
<feature type="compositionally biased region" description="Polar residues" evidence="1">
    <location>
        <begin position="749"/>
        <end position="759"/>
    </location>
</feature>
<feature type="region of interest" description="Disordered" evidence="1">
    <location>
        <begin position="837"/>
        <end position="856"/>
    </location>
</feature>
<feature type="compositionally biased region" description="Low complexity" evidence="1">
    <location>
        <begin position="631"/>
        <end position="643"/>
    </location>
</feature>
<sequence length="1376" mass="145597">MPMTSLAPRPGPAVIQRANSLQASDTSHTSASTTDASTSNTSASTSPTKPSPVSSIGESIGSSPIVPAQLCTIPLRVARPLPIPPAPSPALTSTSTLKLSHQESQSTLGKSSLKPSISHSQTAQRRDRSRPPPSSYIPHQADDDRWVSISVLPALAERTDTSERQANTGARVTKHKRSASAGPKLANNPPVNPTDTKAAFPKHTTRITPTPKALPDLPSHTQPVTIRQNETSWKLEFRGVVKLVRWVSRRDKRAESGVEDERAEDLDEKELSMDRKGYSVASLGRKSRDSSAKPRPITGSAGVASRPRPISLARPHPKLDLVSDKDEEGKEPNKRRLTKSNPIMFGRTSNELKKQPSIELKKEGSKTGPANRSGRRSSSDAARKVLSGATLGIGRQPGAEGTSRPTVEADLGMALNGGGVFVPEASLSVSSNSALASFIAPVEPAAGPSTLRSSTAPVSTMSYSPPYLRNPVPVGVAPALVTQTTTTVTQTTTTTTTTTLASPSGFTSTPFAFTSYPSVTTTATVLTPVLEGQLFSSPPSIEASEFPWTTVAVGAAESAVGVAVSGGFSPVESNAISSVASVGGVSPVISALDANTGNMSTMTSSAVLPFMPNASPFMSNSTSPPLSNAASPLMSSRPSPMMSNVTSPPMSSAASPVLLSNAQLSEGAKSIPHMVSVEATATGLALNYATARSNGNSVSAQIEPVVLTRYGAATDLGHDPRYLSAPDARFGASTELPRFSAAATDIGHGTSTRATSPTPSDRYAFSDDVHEYRPSGGILRALSSADHSDAPLPMPRRPFMAARESNGSGVTFEDSSAQSSPRIGGRKKMMTMSSSEIGHGQRVGPTRHQVQRSSSSLSIAGRIIRTLSIGSNKAVQDSEAEGSRLPRKLIRKKMYSRTGSAISLVIPDGSVPPVPPLPPGVVSGPYASEHGHGDGSALGHGDSVLGHGESVQGHGQYASGFGSSSVLGHGDPSAISPAPTRNSFATTQSAPTTMSGSRKLRKRQPSKSRHSEVFGRTLASIDLNNDGAARYPPRITTQFAQMPLMGDENVLTASVCGTTDDGHLMIPIRPGLPRRTSSQRRWTIADMDDEEFLRQLEAKLSGVGGRLRQSRMLEDFAMGVDGDMIDLGPEDEQRSHSDDSLAEREWARARRAMMCVREIVRTEKSYMRHLNGFINSEDGAGMSPILAEHLPRLIETSRMFCARLEEDPSAKGVSNAFLDVEEVLDATFVQWSGVVGEVISSTQQRTDSQATSEDGHTSSAGVGSGSSWIRRRSATASSAIQPAFLSMTPVNGGNSKNKKSARGTKSKKMTEQDVVIMPTQRAIRYVLMYRELLLHTPVTSASRPLVERALQGATRIARRCDEAQNHADHILSPPSQ</sequence>
<dbReference type="SUPFAM" id="SSF48065">
    <property type="entry name" value="DBL homology domain (DH-domain)"/>
    <property type="match status" value="1"/>
</dbReference>
<evidence type="ECO:0000259" key="2">
    <source>
        <dbReference type="PROSITE" id="PS50010"/>
    </source>
</evidence>
<feature type="region of interest" description="Disordered" evidence="1">
    <location>
        <begin position="250"/>
        <end position="382"/>
    </location>
</feature>
<evidence type="ECO:0000313" key="3">
    <source>
        <dbReference type="EMBL" id="CAE6399276.1"/>
    </source>
</evidence>
<feature type="compositionally biased region" description="Polar residues" evidence="1">
    <location>
        <begin position="619"/>
        <end position="630"/>
    </location>
</feature>
<feature type="compositionally biased region" description="Polar residues" evidence="1">
    <location>
        <begin position="979"/>
        <end position="996"/>
    </location>
</feature>
<feature type="compositionally biased region" description="Basic residues" evidence="1">
    <location>
        <begin position="998"/>
        <end position="1008"/>
    </location>
</feature>
<feature type="region of interest" description="Disordered" evidence="1">
    <location>
        <begin position="1285"/>
        <end position="1311"/>
    </location>
</feature>
<protein>
    <recommendedName>
        <fullName evidence="2">DH domain-containing protein</fullName>
    </recommendedName>
</protein>
<evidence type="ECO:0000256" key="1">
    <source>
        <dbReference type="SAM" id="MobiDB-lite"/>
    </source>
</evidence>
<feature type="region of interest" description="Disordered" evidence="1">
    <location>
        <begin position="86"/>
        <end position="142"/>
    </location>
</feature>
<feature type="domain" description="DH" evidence="2">
    <location>
        <begin position="1151"/>
        <end position="1363"/>
    </location>
</feature>
<evidence type="ECO:0000313" key="4">
    <source>
        <dbReference type="Proteomes" id="UP000663840"/>
    </source>
</evidence>
<dbReference type="Gene3D" id="1.20.900.10">
    <property type="entry name" value="Dbl homology (DH) domain"/>
    <property type="match status" value="1"/>
</dbReference>
<feature type="region of interest" description="Disordered" evidence="1">
    <location>
        <begin position="157"/>
        <end position="199"/>
    </location>
</feature>
<feature type="compositionally biased region" description="Polar residues" evidence="1">
    <location>
        <begin position="1243"/>
        <end position="1267"/>
    </location>
</feature>
<feature type="compositionally biased region" description="Basic and acidic residues" evidence="1">
    <location>
        <begin position="250"/>
        <end position="260"/>
    </location>
</feature>
<dbReference type="InterPro" id="IPR000219">
    <property type="entry name" value="DH_dom"/>
</dbReference>
<dbReference type="PROSITE" id="PS50010">
    <property type="entry name" value="DH_2"/>
    <property type="match status" value="1"/>
</dbReference>
<comment type="caution">
    <text evidence="3">The sequence shown here is derived from an EMBL/GenBank/DDBJ whole genome shotgun (WGS) entry which is preliminary data.</text>
</comment>
<organism evidence="3 4">
    <name type="scientific">Rhizoctonia solani</name>
    <dbReference type="NCBI Taxonomy" id="456999"/>
    <lineage>
        <taxon>Eukaryota</taxon>
        <taxon>Fungi</taxon>
        <taxon>Dikarya</taxon>
        <taxon>Basidiomycota</taxon>
        <taxon>Agaricomycotina</taxon>
        <taxon>Agaricomycetes</taxon>
        <taxon>Cantharellales</taxon>
        <taxon>Ceratobasidiaceae</taxon>
        <taxon>Rhizoctonia</taxon>
    </lineage>
</organism>
<feature type="region of interest" description="Disordered" evidence="1">
    <location>
        <begin position="741"/>
        <end position="761"/>
    </location>
</feature>
<dbReference type="EMBL" id="CAJMWR010000756">
    <property type="protein sequence ID" value="CAE6399276.1"/>
    <property type="molecule type" value="Genomic_DNA"/>
</dbReference>
<feature type="compositionally biased region" description="Basic and acidic residues" evidence="1">
    <location>
        <begin position="317"/>
        <end position="334"/>
    </location>
</feature>
<dbReference type="Proteomes" id="UP000663840">
    <property type="component" value="Unassembled WGS sequence"/>
</dbReference>
<name>A0A8H2WPV9_9AGAM</name>
<accession>A0A8H2WPV9</accession>
<feature type="compositionally biased region" description="Polar residues" evidence="1">
    <location>
        <begin position="806"/>
        <end position="821"/>
    </location>
</feature>
<proteinExistence type="predicted"/>
<feature type="compositionally biased region" description="Basic and acidic residues" evidence="1">
    <location>
        <begin position="350"/>
        <end position="365"/>
    </location>
</feature>
<feature type="region of interest" description="Disordered" evidence="1">
    <location>
        <begin position="1243"/>
        <end position="1268"/>
    </location>
</feature>
<feature type="compositionally biased region" description="Polar residues" evidence="1">
    <location>
        <begin position="97"/>
        <end position="123"/>
    </location>
</feature>
<dbReference type="InterPro" id="IPR035899">
    <property type="entry name" value="DBL_dom_sf"/>
</dbReference>
<reference evidence="3" key="1">
    <citation type="submission" date="2021-01" db="EMBL/GenBank/DDBJ databases">
        <authorList>
            <person name="Kaushik A."/>
        </authorList>
    </citation>
    <scope>NUCLEOTIDE SEQUENCE</scope>
    <source>
        <strain evidence="3">AG1-1A</strain>
    </source>
</reference>
<feature type="region of interest" description="Disordered" evidence="1">
    <location>
        <begin position="1"/>
        <end position="61"/>
    </location>
</feature>
<dbReference type="GO" id="GO:0005085">
    <property type="term" value="F:guanyl-nucleotide exchange factor activity"/>
    <property type="evidence" value="ECO:0007669"/>
    <property type="project" value="InterPro"/>
</dbReference>
<feature type="compositionally biased region" description="Basic residues" evidence="1">
    <location>
        <begin position="1296"/>
        <end position="1307"/>
    </location>
</feature>
<gene>
    <name evidence="3" type="ORF">RDB_LOCUS35253</name>
</gene>
<feature type="region of interest" description="Disordered" evidence="1">
    <location>
        <begin position="806"/>
        <end position="827"/>
    </location>
</feature>
<feature type="region of interest" description="Disordered" evidence="1">
    <location>
        <begin position="619"/>
        <end position="649"/>
    </location>
</feature>